<name>A0A0G4KW54_VERLO</name>
<protein>
    <submittedName>
        <fullName evidence="1">Uncharacterized protein</fullName>
    </submittedName>
</protein>
<accession>A0A0G4KW54</accession>
<reference evidence="1 2" key="1">
    <citation type="submission" date="2015-05" db="EMBL/GenBank/DDBJ databases">
        <authorList>
            <person name="Wang D.B."/>
            <person name="Wang M."/>
        </authorList>
    </citation>
    <scope>NUCLEOTIDE SEQUENCE [LARGE SCALE GENOMIC DNA]</scope>
    <source>
        <strain evidence="1">VL1</strain>
    </source>
</reference>
<dbReference type="AlphaFoldDB" id="A0A0G4KW54"/>
<gene>
    <name evidence="1" type="ORF">BN1708_011017</name>
</gene>
<evidence type="ECO:0000313" key="2">
    <source>
        <dbReference type="Proteomes" id="UP000044602"/>
    </source>
</evidence>
<dbReference type="Proteomes" id="UP000044602">
    <property type="component" value="Unassembled WGS sequence"/>
</dbReference>
<evidence type="ECO:0000313" key="1">
    <source>
        <dbReference type="EMBL" id="CRK14014.1"/>
    </source>
</evidence>
<proteinExistence type="predicted"/>
<organism evidence="1 2">
    <name type="scientific">Verticillium longisporum</name>
    <name type="common">Verticillium dahliae var. longisporum</name>
    <dbReference type="NCBI Taxonomy" id="100787"/>
    <lineage>
        <taxon>Eukaryota</taxon>
        <taxon>Fungi</taxon>
        <taxon>Dikarya</taxon>
        <taxon>Ascomycota</taxon>
        <taxon>Pezizomycotina</taxon>
        <taxon>Sordariomycetes</taxon>
        <taxon>Hypocreomycetidae</taxon>
        <taxon>Glomerellales</taxon>
        <taxon>Plectosphaerellaceae</taxon>
        <taxon>Verticillium</taxon>
    </lineage>
</organism>
<dbReference type="EMBL" id="CVQH01005224">
    <property type="protein sequence ID" value="CRK14014.1"/>
    <property type="molecule type" value="Genomic_DNA"/>
</dbReference>
<sequence>MARVLLHVGFPPAAKLRYPSDPLNPYAALCGRQSANHAQGPVGAAAMQLGGRIRRMNLLHLAPVAHSTRVYIGLAVDFRSRVGGNRGLGSGNLRVWVFGTACRTRVIAFAFVANPQLLYLSTAGRSHLFLGKSYLESSEPRTRESL</sequence>
<keyword evidence="2" id="KW-1185">Reference proteome</keyword>